<dbReference type="PANTHER" id="PTHR43201">
    <property type="entry name" value="ACYL-COA SYNTHETASE"/>
    <property type="match status" value="1"/>
</dbReference>
<dbReference type="CDD" id="cd04433">
    <property type="entry name" value="AFD_class_I"/>
    <property type="match status" value="1"/>
</dbReference>
<dbReference type="Proteomes" id="UP000317648">
    <property type="component" value="Chromosome"/>
</dbReference>
<dbReference type="GO" id="GO:0004467">
    <property type="term" value="F:long-chain fatty acid-CoA ligase activity"/>
    <property type="evidence" value="ECO:0007669"/>
    <property type="project" value="UniProtKB-EC"/>
</dbReference>
<evidence type="ECO:0000313" key="4">
    <source>
        <dbReference type="Proteomes" id="UP000317648"/>
    </source>
</evidence>
<name>A0A518DL33_9BACT</name>
<organism evidence="3 4">
    <name type="scientific">Lignipirellula cremea</name>
    <dbReference type="NCBI Taxonomy" id="2528010"/>
    <lineage>
        <taxon>Bacteria</taxon>
        <taxon>Pseudomonadati</taxon>
        <taxon>Planctomycetota</taxon>
        <taxon>Planctomycetia</taxon>
        <taxon>Pirellulales</taxon>
        <taxon>Pirellulaceae</taxon>
        <taxon>Lignipirellula</taxon>
    </lineage>
</organism>
<feature type="domain" description="AMP-dependent synthetase/ligase" evidence="1">
    <location>
        <begin position="51"/>
        <end position="361"/>
    </location>
</feature>
<keyword evidence="4" id="KW-1185">Reference proteome</keyword>
<dbReference type="Gene3D" id="3.30.300.30">
    <property type="match status" value="1"/>
</dbReference>
<evidence type="ECO:0000259" key="2">
    <source>
        <dbReference type="Pfam" id="PF13193"/>
    </source>
</evidence>
<dbReference type="Pfam" id="PF13193">
    <property type="entry name" value="AMP-binding_C"/>
    <property type="match status" value="1"/>
</dbReference>
<dbReference type="OrthoDB" id="9803968at2"/>
<keyword evidence="3" id="KW-0436">Ligase</keyword>
<evidence type="ECO:0000259" key="1">
    <source>
        <dbReference type="Pfam" id="PF00501"/>
    </source>
</evidence>
<gene>
    <name evidence="3" type="primary">lcfB_1</name>
    <name evidence="3" type="ORF">Pla8534_02970</name>
</gene>
<dbReference type="EMBL" id="CP036433">
    <property type="protein sequence ID" value="QDU92549.1"/>
    <property type="molecule type" value="Genomic_DNA"/>
</dbReference>
<proteinExistence type="predicted"/>
<dbReference type="KEGG" id="lcre:Pla8534_02970"/>
<dbReference type="GO" id="GO:0031956">
    <property type="term" value="F:medium-chain fatty acid-CoA ligase activity"/>
    <property type="evidence" value="ECO:0007669"/>
    <property type="project" value="TreeGrafter"/>
</dbReference>
<reference evidence="3 4" key="1">
    <citation type="submission" date="2019-02" db="EMBL/GenBank/DDBJ databases">
        <title>Deep-cultivation of Planctomycetes and their phenomic and genomic characterization uncovers novel biology.</title>
        <authorList>
            <person name="Wiegand S."/>
            <person name="Jogler M."/>
            <person name="Boedeker C."/>
            <person name="Pinto D."/>
            <person name="Vollmers J."/>
            <person name="Rivas-Marin E."/>
            <person name="Kohn T."/>
            <person name="Peeters S.H."/>
            <person name="Heuer A."/>
            <person name="Rast P."/>
            <person name="Oberbeckmann S."/>
            <person name="Bunk B."/>
            <person name="Jeske O."/>
            <person name="Meyerdierks A."/>
            <person name="Storesund J.E."/>
            <person name="Kallscheuer N."/>
            <person name="Luecker S."/>
            <person name="Lage O.M."/>
            <person name="Pohl T."/>
            <person name="Merkel B.J."/>
            <person name="Hornburger P."/>
            <person name="Mueller R.-W."/>
            <person name="Bruemmer F."/>
            <person name="Labrenz M."/>
            <person name="Spormann A.M."/>
            <person name="Op den Camp H."/>
            <person name="Overmann J."/>
            <person name="Amann R."/>
            <person name="Jetten M.S.M."/>
            <person name="Mascher T."/>
            <person name="Medema M.H."/>
            <person name="Devos D.P."/>
            <person name="Kaster A.-K."/>
            <person name="Ovreas L."/>
            <person name="Rohde M."/>
            <person name="Galperin M.Y."/>
            <person name="Jogler C."/>
        </authorList>
    </citation>
    <scope>NUCLEOTIDE SEQUENCE [LARGE SCALE GENOMIC DNA]</scope>
    <source>
        <strain evidence="3 4">Pla85_3_4</strain>
    </source>
</reference>
<dbReference type="EC" id="6.2.1.3" evidence="3"/>
<dbReference type="InterPro" id="IPR025110">
    <property type="entry name" value="AMP-bd_C"/>
</dbReference>
<dbReference type="InterPro" id="IPR042099">
    <property type="entry name" value="ANL_N_sf"/>
</dbReference>
<dbReference type="Gene3D" id="3.40.50.12780">
    <property type="entry name" value="N-terminal domain of ligase-like"/>
    <property type="match status" value="1"/>
</dbReference>
<dbReference type="PANTHER" id="PTHR43201:SF32">
    <property type="entry name" value="2-SUCCINYLBENZOATE--COA LIGASE, CHLOROPLASTIC_PEROXISOMAL"/>
    <property type="match status" value="1"/>
</dbReference>
<dbReference type="AlphaFoldDB" id="A0A518DL33"/>
<feature type="domain" description="AMP-binding enzyme C-terminal" evidence="2">
    <location>
        <begin position="411"/>
        <end position="484"/>
    </location>
</feature>
<dbReference type="SUPFAM" id="SSF56801">
    <property type="entry name" value="Acetyl-CoA synthetase-like"/>
    <property type="match status" value="1"/>
</dbReference>
<dbReference type="Pfam" id="PF00501">
    <property type="entry name" value="AMP-binding"/>
    <property type="match status" value="1"/>
</dbReference>
<evidence type="ECO:0000313" key="3">
    <source>
        <dbReference type="EMBL" id="QDU92549.1"/>
    </source>
</evidence>
<sequence length="491" mass="52668">MSGALTQGERLSAAPILDAVERYRGVMVDLDKGTTLRPDAFHQGREALTLQLRQQGLEPGDKVLVALPNGPGFVAMLAAVLACDASPLLLHFKTPTAELQRYAMRFGVRFLATEASQAADCAEIEKVSTSLTFGDEVLHWGQLAIDLDALTGPTLRGVPLHPTSGSTGLPKLALRPGFAAMEEARHYAETMQITAEDCIAAIPPMSHAYGYGMSVMTPLLTGASIVSTSRFSVKLLHQALLDHPLTIVPSAPAMLELLSYGAGDKFRRLRWLLAAGSMLPRRASEIFREATGVVVCPLYGTTETGGISVSTIADGNETDGRVGPAMNGVEVEVWPHPDGERLGPDIGKLHVRSSSMMLGYLDDDGNILQPLEDGWFETGDLARLDDDGAIVLRGRNSELINVAGLKVTPCEVEEAIAAMPGVKEVKAYAGEHRTGTQIVKVAVAVEGAIDEMAIRQHCVQQLVYYKRPQQVTIVDALPRSPTGKILPDQLP</sequence>
<dbReference type="InterPro" id="IPR000873">
    <property type="entry name" value="AMP-dep_synth/lig_dom"/>
</dbReference>
<accession>A0A518DL33</accession>
<protein>
    <submittedName>
        <fullName evidence="3">Long-chain-fatty-acid--CoA ligase</fullName>
        <ecNumber evidence="3">6.2.1.3</ecNumber>
    </submittedName>
</protein>
<dbReference type="InterPro" id="IPR045851">
    <property type="entry name" value="AMP-bd_C_sf"/>
</dbReference>
<dbReference type="RefSeq" id="WP_145048594.1">
    <property type="nucleotide sequence ID" value="NZ_CP036433.1"/>
</dbReference>